<dbReference type="RefSeq" id="WP_135389650.1">
    <property type="nucleotide sequence ID" value="NZ_PGGK01000006.1"/>
</dbReference>
<keyword evidence="3" id="KW-0812">Transmembrane</keyword>
<dbReference type="Gene3D" id="2.60.40.10">
    <property type="entry name" value="Immunoglobulins"/>
    <property type="match status" value="1"/>
</dbReference>
<dbReference type="Pfam" id="PF05048">
    <property type="entry name" value="NosD"/>
    <property type="match status" value="1"/>
</dbReference>
<dbReference type="GO" id="GO:0008234">
    <property type="term" value="F:cysteine-type peptidase activity"/>
    <property type="evidence" value="ECO:0007669"/>
    <property type="project" value="InterPro"/>
</dbReference>
<feature type="domain" description="PKD" evidence="4">
    <location>
        <begin position="567"/>
        <end position="650"/>
    </location>
</feature>
<feature type="compositionally biased region" description="Polar residues" evidence="2">
    <location>
        <begin position="1243"/>
        <end position="1255"/>
    </location>
</feature>
<dbReference type="InterPro" id="IPR022441">
    <property type="entry name" value="Para_beta_helix_rpt-2"/>
</dbReference>
<dbReference type="InterPro" id="IPR026453">
    <property type="entry name" value="PGF_pre_PGF"/>
</dbReference>
<feature type="region of interest" description="Disordered" evidence="2">
    <location>
        <begin position="1243"/>
        <end position="1269"/>
    </location>
</feature>
<dbReference type="Proteomes" id="UP000297295">
    <property type="component" value="Unassembled WGS sequence"/>
</dbReference>
<evidence type="ECO:0000313" key="6">
    <source>
        <dbReference type="Proteomes" id="UP000297295"/>
    </source>
</evidence>
<dbReference type="InterPro" id="IPR022409">
    <property type="entry name" value="PKD/Chitinase_dom"/>
</dbReference>
<dbReference type="Gene3D" id="2.160.20.10">
    <property type="entry name" value="Single-stranded right-handed beta-helix, Pectin lyase-like"/>
    <property type="match status" value="2"/>
</dbReference>
<dbReference type="InterPro" id="IPR000169">
    <property type="entry name" value="Pept_cys_AS"/>
</dbReference>
<proteinExistence type="inferred from homology"/>
<dbReference type="InterPro" id="IPR007742">
    <property type="entry name" value="NosD_dom"/>
</dbReference>
<dbReference type="PROSITE" id="PS50093">
    <property type="entry name" value="PKD"/>
    <property type="match status" value="1"/>
</dbReference>
<organism evidence="5 6">
    <name type="scientific">Methanolobus halotolerans</name>
    <dbReference type="NCBI Taxonomy" id="2052935"/>
    <lineage>
        <taxon>Archaea</taxon>
        <taxon>Methanobacteriati</taxon>
        <taxon>Methanobacteriota</taxon>
        <taxon>Stenosarchaea group</taxon>
        <taxon>Methanomicrobia</taxon>
        <taxon>Methanosarcinales</taxon>
        <taxon>Methanosarcinaceae</taxon>
        <taxon>Methanolobus</taxon>
    </lineage>
</organism>
<evidence type="ECO:0000256" key="3">
    <source>
        <dbReference type="SAM" id="Phobius"/>
    </source>
</evidence>
<name>A0A4E0Q536_9EURY</name>
<dbReference type="Pfam" id="PF00112">
    <property type="entry name" value="Peptidase_C1"/>
    <property type="match status" value="1"/>
</dbReference>
<dbReference type="Pfam" id="PF18911">
    <property type="entry name" value="PKD_4"/>
    <property type="match status" value="1"/>
</dbReference>
<dbReference type="InterPro" id="IPR040528">
    <property type="entry name" value="Lectin-like"/>
</dbReference>
<dbReference type="PANTHER" id="PTHR12411">
    <property type="entry name" value="CYSTEINE PROTEASE FAMILY C1-RELATED"/>
    <property type="match status" value="1"/>
</dbReference>
<sequence>MSVKTILKLNLFVLVSICILITTSFALAVDYENDSSLTNDNFSNVSPDNQFSTVPINPEFIEYQKKLEENNEEQLNVDEQFSFNTFETDANNQLLPEISNDIQDLQSPEGIIHPTGLIPSPIDLSYLSPVHMEELLTSEEYGDMPSSMSISTLSEELYPSRYDLRDEGTVTEVKFQGTAGSCWAHASLASLESFLLRNNSENWDFSENNLKNKLVIYEMDGFDRLSHDAWGASLPTVAYLARWDGPVAESDDPYNDISPVSSSDLFVAKHVQEVLILPDLNHSDDLFRWTISNYGAITVAMHEDTDFFNKENNTYYCYEEDVERNHAVSLVGWDDDFDRNKFTTAAPGDGAYIIKNSWSDNWGESGYFYISYYDSILGNNGALYSNGPYLMNTVITAENVSNYDHIYQYDPLGWCLNYGYGHTTATGANIFTAGSNEILEAVSFYTVDSNSFYNISIYLNPEDGPINNSGPVTVKNGSIPIAGYHTVDLDTHVSLSAGQNFSVVVTFTTPEYNYPAAVETAIPGYSSNANAERGQSYLSFDRSTWTDISEKGMNICIKAFKKEDKEPEAGFVADKRYVHINEPVSFHDTSLFSPDTWQWDFGDNSASTVQNPSHSYTSTGLYNVSLNVSNEFGNNTTKRNSFIHVLNSTLTVNESGTADFTTIRDALTVASEGDTIIVESGIYSEQLRIAKDNITLRSSTGNPADVRIISSNPDYTDKQNYAVYVMADNITFQGVTVSGAYRGIYFYYSNECNIVDSIISDCYYGIRLSNSNLCNISNSSVSTCYNGIRLSDSEDCGIIDCITDNNLYTGLYIDDSFNNNILNCTIEDNTGYGLQLWYSENNNFANNSISGSIYNCLLYSHYNVIDTSNTVEGKPIYYLSGVSDMVIDKDSNAGLVHLNDCSNITVKDITIQNNFYGIYFYNTTSSTIANCTLSTNADAIYFFASHNNTIYNSTLANSNYYGISLSESNDNLIYSNYLNNSDNFKISGTLHNQWNIPKTPGTNIIGGDYIGGNYWAKPNGTGWSQINPSTGDGFCQPYNLSTDGCNIDYLPLTANAELSSSNENTGTVDIDDDGVRIRRNNDKLPESNIVLKESDMQFVGRGTEVKYEFIDVDSPVTRIRFEAKTTEGYVVADVYRLKSFSAGLSGKPSGKVYQNLEITVGDEKLGLSDFMEEAIIGFSVPIEWIESNDIDADTIRLEHYSDNRWDKLLTTKVGEDIDRMHFESRTTSFSPFAICADTTSISDETSTGISLTGGASSEKISDNEDENPSGIQSKDNYRLLQLFVFILLALSILVYYRHKK</sequence>
<dbReference type="SMART" id="SM00710">
    <property type="entry name" value="PbH1"/>
    <property type="match status" value="10"/>
</dbReference>
<dbReference type="NCBIfam" id="TIGR03804">
    <property type="entry name" value="para_beta_helix"/>
    <property type="match status" value="4"/>
</dbReference>
<evidence type="ECO:0000259" key="4">
    <source>
        <dbReference type="PROSITE" id="PS50093"/>
    </source>
</evidence>
<keyword evidence="3" id="KW-0472">Membrane</keyword>
<comment type="similarity">
    <text evidence="1">Belongs to the peptidase C1 family.</text>
</comment>
<accession>A0A4E0Q536</accession>
<dbReference type="InterPro" id="IPR035986">
    <property type="entry name" value="PKD_dom_sf"/>
</dbReference>
<keyword evidence="3" id="KW-1133">Transmembrane helix</keyword>
<dbReference type="GO" id="GO:0006508">
    <property type="term" value="P:proteolysis"/>
    <property type="evidence" value="ECO:0007669"/>
    <property type="project" value="InterPro"/>
</dbReference>
<dbReference type="NCBIfam" id="TIGR04213">
    <property type="entry name" value="PGF_pre_PGF"/>
    <property type="match status" value="1"/>
</dbReference>
<dbReference type="SUPFAM" id="SSF49299">
    <property type="entry name" value="PKD domain"/>
    <property type="match status" value="1"/>
</dbReference>
<dbReference type="InterPro" id="IPR011050">
    <property type="entry name" value="Pectin_lyase_fold/virulence"/>
</dbReference>
<keyword evidence="6" id="KW-1185">Reference proteome</keyword>
<evidence type="ECO:0000256" key="1">
    <source>
        <dbReference type="ARBA" id="ARBA00008455"/>
    </source>
</evidence>
<dbReference type="CDD" id="cd02619">
    <property type="entry name" value="Peptidase_C1"/>
    <property type="match status" value="1"/>
</dbReference>
<reference evidence="5 6" key="1">
    <citation type="submission" date="2017-11" db="EMBL/GenBank/DDBJ databases">
        <title>Isolation and Characterization of Methanogenic Archaea from Saline Meromictic Lake at Siberia.</title>
        <authorList>
            <person name="Shen Y."/>
            <person name="Huang H.-H."/>
            <person name="Lai M.-C."/>
            <person name="Chen S.-C."/>
        </authorList>
    </citation>
    <scope>NUCLEOTIDE SEQUENCE [LARGE SCALE GENOMIC DNA]</scope>
    <source>
        <strain evidence="5 6">SY-01</strain>
    </source>
</reference>
<dbReference type="EMBL" id="PGGK01000006">
    <property type="protein sequence ID" value="TGC09155.1"/>
    <property type="molecule type" value="Genomic_DNA"/>
</dbReference>
<feature type="transmembrane region" description="Helical" evidence="3">
    <location>
        <begin position="1279"/>
        <end position="1296"/>
    </location>
</feature>
<dbReference type="CDD" id="cd00146">
    <property type="entry name" value="PKD"/>
    <property type="match status" value="1"/>
</dbReference>
<dbReference type="InterPro" id="IPR000601">
    <property type="entry name" value="PKD_dom"/>
</dbReference>
<dbReference type="PROSITE" id="PS00139">
    <property type="entry name" value="THIOL_PROTEASE_CYS"/>
    <property type="match status" value="1"/>
</dbReference>
<dbReference type="InterPro" id="IPR000668">
    <property type="entry name" value="Peptidase_C1A_C"/>
</dbReference>
<dbReference type="SUPFAM" id="SSF51126">
    <property type="entry name" value="Pectin lyase-like"/>
    <property type="match status" value="2"/>
</dbReference>
<dbReference type="InterPro" id="IPR013783">
    <property type="entry name" value="Ig-like_fold"/>
</dbReference>
<dbReference type="InterPro" id="IPR006626">
    <property type="entry name" value="PbH1"/>
</dbReference>
<dbReference type="InterPro" id="IPR038765">
    <property type="entry name" value="Papain-like_cys_pep_sf"/>
</dbReference>
<evidence type="ECO:0000313" key="5">
    <source>
        <dbReference type="EMBL" id="TGC09155.1"/>
    </source>
</evidence>
<gene>
    <name evidence="5" type="ORF">CUN85_07240</name>
</gene>
<dbReference type="SUPFAM" id="SSF54001">
    <property type="entry name" value="Cysteine proteinases"/>
    <property type="match status" value="1"/>
</dbReference>
<dbReference type="InterPro" id="IPR039448">
    <property type="entry name" value="Beta_helix"/>
</dbReference>
<comment type="caution">
    <text evidence="5">The sequence shown here is derived from an EMBL/GenBank/DDBJ whole genome shotgun (WGS) entry which is preliminary data.</text>
</comment>
<dbReference type="Pfam" id="PF13229">
    <property type="entry name" value="Beta_helix"/>
    <property type="match status" value="1"/>
</dbReference>
<dbReference type="SMART" id="SM00645">
    <property type="entry name" value="Pept_C1"/>
    <property type="match status" value="1"/>
</dbReference>
<dbReference type="Gene3D" id="3.90.70.10">
    <property type="entry name" value="Cysteine proteinases"/>
    <property type="match status" value="1"/>
</dbReference>
<protein>
    <recommendedName>
        <fullName evidence="4">PKD domain-containing protein</fullName>
    </recommendedName>
</protein>
<dbReference type="InterPro" id="IPR012334">
    <property type="entry name" value="Pectin_lyas_fold"/>
</dbReference>
<evidence type="ECO:0000256" key="2">
    <source>
        <dbReference type="SAM" id="MobiDB-lite"/>
    </source>
</evidence>
<dbReference type="OrthoDB" id="137612at2157"/>
<dbReference type="Pfam" id="PF18560">
    <property type="entry name" value="Lectin_like"/>
    <property type="match status" value="1"/>
</dbReference>
<dbReference type="SMART" id="SM00089">
    <property type="entry name" value="PKD"/>
    <property type="match status" value="1"/>
</dbReference>
<dbReference type="InterPro" id="IPR013128">
    <property type="entry name" value="Peptidase_C1A"/>
</dbReference>